<evidence type="ECO:0000313" key="3">
    <source>
        <dbReference type="Proteomes" id="UP000828390"/>
    </source>
</evidence>
<feature type="region of interest" description="Disordered" evidence="1">
    <location>
        <begin position="1"/>
        <end position="28"/>
    </location>
</feature>
<dbReference type="EMBL" id="JAIWYP010000001">
    <property type="protein sequence ID" value="KAH3880608.1"/>
    <property type="molecule type" value="Genomic_DNA"/>
</dbReference>
<reference evidence="2" key="1">
    <citation type="journal article" date="2019" name="bioRxiv">
        <title>The Genome of the Zebra Mussel, Dreissena polymorpha: A Resource for Invasive Species Research.</title>
        <authorList>
            <person name="McCartney M.A."/>
            <person name="Auch B."/>
            <person name="Kono T."/>
            <person name="Mallez S."/>
            <person name="Zhang Y."/>
            <person name="Obille A."/>
            <person name="Becker A."/>
            <person name="Abrahante J.E."/>
            <person name="Garbe J."/>
            <person name="Badalamenti J.P."/>
            <person name="Herman A."/>
            <person name="Mangelson H."/>
            <person name="Liachko I."/>
            <person name="Sullivan S."/>
            <person name="Sone E.D."/>
            <person name="Koren S."/>
            <person name="Silverstein K.A.T."/>
            <person name="Beckman K.B."/>
            <person name="Gohl D.M."/>
        </authorList>
    </citation>
    <scope>NUCLEOTIDE SEQUENCE</scope>
    <source>
        <strain evidence="2">Duluth1</strain>
        <tissue evidence="2">Whole animal</tissue>
    </source>
</reference>
<gene>
    <name evidence="2" type="ORF">DPMN_004527</name>
</gene>
<proteinExistence type="predicted"/>
<name>A0A9D4MNP6_DREPO</name>
<reference evidence="2" key="2">
    <citation type="submission" date="2020-11" db="EMBL/GenBank/DDBJ databases">
        <authorList>
            <person name="McCartney M.A."/>
            <person name="Auch B."/>
            <person name="Kono T."/>
            <person name="Mallez S."/>
            <person name="Becker A."/>
            <person name="Gohl D.M."/>
            <person name="Silverstein K.A.T."/>
            <person name="Koren S."/>
            <person name="Bechman K.B."/>
            <person name="Herman A."/>
            <person name="Abrahante J.E."/>
            <person name="Garbe J."/>
        </authorList>
    </citation>
    <scope>NUCLEOTIDE SEQUENCE</scope>
    <source>
        <strain evidence="2">Duluth1</strain>
        <tissue evidence="2">Whole animal</tissue>
    </source>
</reference>
<dbReference type="AlphaFoldDB" id="A0A9D4MNP6"/>
<accession>A0A9D4MNP6</accession>
<evidence type="ECO:0000256" key="1">
    <source>
        <dbReference type="SAM" id="MobiDB-lite"/>
    </source>
</evidence>
<protein>
    <submittedName>
        <fullName evidence="2">Uncharacterized protein</fullName>
    </submittedName>
</protein>
<organism evidence="2 3">
    <name type="scientific">Dreissena polymorpha</name>
    <name type="common">Zebra mussel</name>
    <name type="synonym">Mytilus polymorpha</name>
    <dbReference type="NCBI Taxonomy" id="45954"/>
    <lineage>
        <taxon>Eukaryota</taxon>
        <taxon>Metazoa</taxon>
        <taxon>Spiralia</taxon>
        <taxon>Lophotrochozoa</taxon>
        <taxon>Mollusca</taxon>
        <taxon>Bivalvia</taxon>
        <taxon>Autobranchia</taxon>
        <taxon>Heteroconchia</taxon>
        <taxon>Euheterodonta</taxon>
        <taxon>Imparidentia</taxon>
        <taxon>Neoheterodontei</taxon>
        <taxon>Myida</taxon>
        <taxon>Dreissenoidea</taxon>
        <taxon>Dreissenidae</taxon>
        <taxon>Dreissena</taxon>
    </lineage>
</organism>
<comment type="caution">
    <text evidence="2">The sequence shown here is derived from an EMBL/GenBank/DDBJ whole genome shotgun (WGS) entry which is preliminary data.</text>
</comment>
<evidence type="ECO:0000313" key="2">
    <source>
        <dbReference type="EMBL" id="KAH3880608.1"/>
    </source>
</evidence>
<dbReference type="Proteomes" id="UP000828390">
    <property type="component" value="Unassembled WGS sequence"/>
</dbReference>
<sequence length="51" mass="5773">MTDFQTDSGELREEDVINGKGSDSGNTVDLMRSIEEQQHQMKTSNKGCYYV</sequence>
<keyword evidence="3" id="KW-1185">Reference proteome</keyword>